<dbReference type="SUPFAM" id="SSF46785">
    <property type="entry name" value="Winged helix' DNA-binding domain"/>
    <property type="match status" value="1"/>
</dbReference>
<dbReference type="EMBL" id="CP014162">
    <property type="protein sequence ID" value="AMB97295.1"/>
    <property type="molecule type" value="Genomic_DNA"/>
</dbReference>
<dbReference type="PANTHER" id="PTHR30419:SF28">
    <property type="entry name" value="HTH-TYPE TRANSCRIPTIONAL REGULATOR BSDA"/>
    <property type="match status" value="1"/>
</dbReference>
<comment type="similarity">
    <text evidence="1">Belongs to the LysR transcriptional regulatory family.</text>
</comment>
<evidence type="ECO:0000313" key="7">
    <source>
        <dbReference type="Proteomes" id="UP000067698"/>
    </source>
</evidence>
<dbReference type="GeneID" id="92866543"/>
<dbReference type="SUPFAM" id="SSF53850">
    <property type="entry name" value="Periplasmic binding protein-like II"/>
    <property type="match status" value="1"/>
</dbReference>
<dbReference type="AlphaFoldDB" id="A0AAC9F3S5"/>
<dbReference type="InterPro" id="IPR005119">
    <property type="entry name" value="LysR_subst-bd"/>
</dbReference>
<dbReference type="PROSITE" id="PS50931">
    <property type="entry name" value="HTH_LYSR"/>
    <property type="match status" value="1"/>
</dbReference>
<keyword evidence="2" id="KW-0805">Transcription regulation</keyword>
<dbReference type="GO" id="GO:0003677">
    <property type="term" value="F:DNA binding"/>
    <property type="evidence" value="ECO:0007669"/>
    <property type="project" value="UniProtKB-KW"/>
</dbReference>
<evidence type="ECO:0000256" key="3">
    <source>
        <dbReference type="ARBA" id="ARBA00023125"/>
    </source>
</evidence>
<dbReference type="PANTHER" id="PTHR30419">
    <property type="entry name" value="HTH-TYPE TRANSCRIPTIONAL REGULATOR YBHD"/>
    <property type="match status" value="1"/>
</dbReference>
<dbReference type="InterPro" id="IPR036388">
    <property type="entry name" value="WH-like_DNA-bd_sf"/>
</dbReference>
<dbReference type="RefSeq" id="WP_051218121.1">
    <property type="nucleotide sequence ID" value="NZ_CP014162.1"/>
</dbReference>
<dbReference type="GO" id="GO:0005829">
    <property type="term" value="C:cytosol"/>
    <property type="evidence" value="ECO:0007669"/>
    <property type="project" value="TreeGrafter"/>
</dbReference>
<proteinExistence type="inferred from homology"/>
<evidence type="ECO:0000256" key="1">
    <source>
        <dbReference type="ARBA" id="ARBA00009437"/>
    </source>
</evidence>
<organism evidence="6 7">
    <name type="scientific">Aerococcus urinaeequi</name>
    <dbReference type="NCBI Taxonomy" id="51665"/>
    <lineage>
        <taxon>Bacteria</taxon>
        <taxon>Bacillati</taxon>
        <taxon>Bacillota</taxon>
        <taxon>Bacilli</taxon>
        <taxon>Lactobacillales</taxon>
        <taxon>Aerococcaceae</taxon>
        <taxon>Aerococcus</taxon>
    </lineage>
</organism>
<dbReference type="PRINTS" id="PR00039">
    <property type="entry name" value="HTHLYSR"/>
</dbReference>
<keyword evidence="3" id="KW-0238">DNA-binding</keyword>
<evidence type="ECO:0000256" key="2">
    <source>
        <dbReference type="ARBA" id="ARBA00023015"/>
    </source>
</evidence>
<protein>
    <recommendedName>
        <fullName evidence="5">HTH lysR-type domain-containing protein</fullName>
    </recommendedName>
</protein>
<dbReference type="InterPro" id="IPR000847">
    <property type="entry name" value="LysR_HTH_N"/>
</dbReference>
<dbReference type="GO" id="GO:0003700">
    <property type="term" value="F:DNA-binding transcription factor activity"/>
    <property type="evidence" value="ECO:0007669"/>
    <property type="project" value="InterPro"/>
</dbReference>
<accession>A0AAC9F3S5</accession>
<keyword evidence="4" id="KW-0804">Transcription</keyword>
<gene>
    <name evidence="6" type="ORF">AWM74_03140</name>
</gene>
<evidence type="ECO:0000259" key="5">
    <source>
        <dbReference type="PROSITE" id="PS50931"/>
    </source>
</evidence>
<dbReference type="Proteomes" id="UP000067698">
    <property type="component" value="Chromosome"/>
</dbReference>
<dbReference type="InterPro" id="IPR036390">
    <property type="entry name" value="WH_DNA-bd_sf"/>
</dbReference>
<dbReference type="InterPro" id="IPR050950">
    <property type="entry name" value="HTH-type_LysR_regulators"/>
</dbReference>
<sequence length="309" mass="35528">MNIQDLMYFNDLAKTLNFTETAQNFYVSQPTITLALKRLESEFNTNLFERQRFSKSMTITETGLLLLAFSTHTTHQLEITKKKIMDANNQVVSFGFLPTIGGYLWPYFIPHLKSSTRNIDFHEEESSDIMLDLVASGEVPIAIFGHPKPRINQENIVQIPLIKQAFTLWAKPNHPLAKKKRVSVADLKGETFLSLSKGYTHERIFNHWLMKNDLVEDINILYTQEIRTALSIASTSDMLAFMAPILIDGHGDLVEIPIENPPYFYISLAYNGAEKFGRYQQDFNEEMVNIAENLHEEFSNIKDFPIKNK</sequence>
<dbReference type="Pfam" id="PF03466">
    <property type="entry name" value="LysR_substrate"/>
    <property type="match status" value="1"/>
</dbReference>
<dbReference type="Gene3D" id="3.40.190.10">
    <property type="entry name" value="Periplasmic binding protein-like II"/>
    <property type="match status" value="2"/>
</dbReference>
<name>A0AAC9F3S5_9LACT</name>
<reference evidence="6 7" key="1">
    <citation type="journal article" date="2016" name="Genome Announc.">
        <title>Complete Genome Sequences of Aerococcus christensenii CCUG 28831T, Aerococcus sanguinicola CCUG 43001T, Aerococcus urinae CCUG 36881T, Aerococcus urinaeequi CCUG 28094T, Aerococcus urinaehominis CCUG 42038 BT, and Aerococcus viridans CCUG 4311T.</title>
        <authorList>
            <person name="Carkaci D."/>
            <person name="Dargis R."/>
            <person name="Nielsen X.C."/>
            <person name="Skovgaard O."/>
            <person name="Fuursted K."/>
            <person name="Christensen J.J."/>
        </authorList>
    </citation>
    <scope>NUCLEOTIDE SEQUENCE [LARGE SCALE GENOMIC DNA]</scope>
    <source>
        <strain evidence="6 7">CCUG28094</strain>
    </source>
</reference>
<dbReference type="Pfam" id="PF00126">
    <property type="entry name" value="HTH_1"/>
    <property type="match status" value="1"/>
</dbReference>
<reference evidence="7" key="2">
    <citation type="submission" date="2016-01" db="EMBL/GenBank/DDBJ databases">
        <title>Six Aerococcus type strain genome sequencing and assembly using PacBio and Illumina Hiseq.</title>
        <authorList>
            <person name="Carkaci D."/>
            <person name="Dargis R."/>
            <person name="Nielsen X.C."/>
            <person name="Skovgaard O."/>
            <person name="Fuursted K."/>
            <person name="Christensen J.J."/>
        </authorList>
    </citation>
    <scope>NUCLEOTIDE SEQUENCE [LARGE SCALE GENOMIC DNA]</scope>
    <source>
        <strain evidence="7">CCUG28094</strain>
    </source>
</reference>
<evidence type="ECO:0000256" key="4">
    <source>
        <dbReference type="ARBA" id="ARBA00023163"/>
    </source>
</evidence>
<feature type="domain" description="HTH lysR-type" evidence="5">
    <location>
        <begin position="1"/>
        <end position="58"/>
    </location>
</feature>
<dbReference type="Gene3D" id="1.10.10.10">
    <property type="entry name" value="Winged helix-like DNA-binding domain superfamily/Winged helix DNA-binding domain"/>
    <property type="match status" value="1"/>
</dbReference>
<evidence type="ECO:0000313" key="6">
    <source>
        <dbReference type="EMBL" id="AMB97295.1"/>
    </source>
</evidence>